<accession>A0A1G9DV33</accession>
<dbReference type="Proteomes" id="UP000198525">
    <property type="component" value="Unassembled WGS sequence"/>
</dbReference>
<dbReference type="AlphaFoldDB" id="A0A1G9DV33"/>
<dbReference type="EMBL" id="FNES01000023">
    <property type="protein sequence ID" value="SDK67713.1"/>
    <property type="molecule type" value="Genomic_DNA"/>
</dbReference>
<gene>
    <name evidence="1" type="ORF">SAMN04487954_12320</name>
</gene>
<proteinExistence type="predicted"/>
<reference evidence="1 2" key="1">
    <citation type="submission" date="2016-10" db="EMBL/GenBank/DDBJ databases">
        <authorList>
            <person name="de Groot N.N."/>
        </authorList>
    </citation>
    <scope>NUCLEOTIDE SEQUENCE [LARGE SCALE GENOMIC DNA]</scope>
    <source>
        <strain evidence="1 2">CGMCC 1.6133</strain>
    </source>
</reference>
<organism evidence="1 2">
    <name type="scientific">Billgrantia gudaonensis</name>
    <dbReference type="NCBI Taxonomy" id="376427"/>
    <lineage>
        <taxon>Bacteria</taxon>
        <taxon>Pseudomonadati</taxon>
        <taxon>Pseudomonadota</taxon>
        <taxon>Gammaproteobacteria</taxon>
        <taxon>Oceanospirillales</taxon>
        <taxon>Halomonadaceae</taxon>
        <taxon>Billgrantia</taxon>
    </lineage>
</organism>
<keyword evidence="2" id="KW-1185">Reference proteome</keyword>
<evidence type="ECO:0000313" key="1">
    <source>
        <dbReference type="EMBL" id="SDK67713.1"/>
    </source>
</evidence>
<name>A0A1G9DV33_9GAMM</name>
<sequence length="86" mass="9450">MRSGVTGIVGTAPDAEGATAATLTVEFSASNTRYPITPNWVIAMTHYKLLLQRSWDRKDAINAALADETMGQAAKREGIESMHWWL</sequence>
<evidence type="ECO:0000313" key="2">
    <source>
        <dbReference type="Proteomes" id="UP000198525"/>
    </source>
</evidence>
<protein>
    <submittedName>
        <fullName evidence="1">Uncharacterized protein</fullName>
    </submittedName>
</protein>